<evidence type="ECO:0000256" key="1">
    <source>
        <dbReference type="ARBA" id="ARBA00023015"/>
    </source>
</evidence>
<protein>
    <submittedName>
        <fullName evidence="5">LacI family transcriptional regulator</fullName>
    </submittedName>
</protein>
<organism evidence="5 6">
    <name type="scientific">Serinibacter arcticus</name>
    <dbReference type="NCBI Taxonomy" id="1655435"/>
    <lineage>
        <taxon>Bacteria</taxon>
        <taxon>Bacillati</taxon>
        <taxon>Actinomycetota</taxon>
        <taxon>Actinomycetes</taxon>
        <taxon>Micrococcales</taxon>
        <taxon>Beutenbergiaceae</taxon>
        <taxon>Serinibacter</taxon>
    </lineage>
</organism>
<accession>A0A2U1ZY04</accession>
<dbReference type="GO" id="GO:0000976">
    <property type="term" value="F:transcription cis-regulatory region binding"/>
    <property type="evidence" value="ECO:0007669"/>
    <property type="project" value="TreeGrafter"/>
</dbReference>
<feature type="domain" description="HTH lacI-type" evidence="4">
    <location>
        <begin position="5"/>
        <end position="59"/>
    </location>
</feature>
<dbReference type="Gene3D" id="3.40.50.2300">
    <property type="match status" value="2"/>
</dbReference>
<dbReference type="EMBL" id="PYHR01000002">
    <property type="protein sequence ID" value="PWD51875.1"/>
    <property type="molecule type" value="Genomic_DNA"/>
</dbReference>
<dbReference type="Proteomes" id="UP000245166">
    <property type="component" value="Unassembled WGS sequence"/>
</dbReference>
<gene>
    <name evidence="5" type="ORF">C8046_15705</name>
</gene>
<dbReference type="SMART" id="SM00354">
    <property type="entry name" value="HTH_LACI"/>
    <property type="match status" value="1"/>
</dbReference>
<dbReference type="SUPFAM" id="SSF53822">
    <property type="entry name" value="Periplasmic binding protein-like I"/>
    <property type="match status" value="1"/>
</dbReference>
<evidence type="ECO:0000259" key="4">
    <source>
        <dbReference type="PROSITE" id="PS50932"/>
    </source>
</evidence>
<dbReference type="PANTHER" id="PTHR30146:SF109">
    <property type="entry name" value="HTH-TYPE TRANSCRIPTIONAL REGULATOR GALS"/>
    <property type="match status" value="1"/>
</dbReference>
<dbReference type="CDD" id="cd01392">
    <property type="entry name" value="HTH_LacI"/>
    <property type="match status" value="1"/>
</dbReference>
<evidence type="ECO:0000256" key="2">
    <source>
        <dbReference type="ARBA" id="ARBA00023125"/>
    </source>
</evidence>
<keyword evidence="6" id="KW-1185">Reference proteome</keyword>
<evidence type="ECO:0000256" key="3">
    <source>
        <dbReference type="ARBA" id="ARBA00023163"/>
    </source>
</evidence>
<dbReference type="InterPro" id="IPR000843">
    <property type="entry name" value="HTH_LacI"/>
</dbReference>
<name>A0A2U1ZY04_9MICO</name>
<dbReference type="Gene3D" id="1.10.260.40">
    <property type="entry name" value="lambda repressor-like DNA-binding domains"/>
    <property type="match status" value="1"/>
</dbReference>
<dbReference type="PROSITE" id="PS00356">
    <property type="entry name" value="HTH_LACI_1"/>
    <property type="match status" value="1"/>
</dbReference>
<dbReference type="InterPro" id="IPR028082">
    <property type="entry name" value="Peripla_BP_I"/>
</dbReference>
<dbReference type="Pfam" id="PF00356">
    <property type="entry name" value="LacI"/>
    <property type="match status" value="1"/>
</dbReference>
<keyword evidence="3" id="KW-0804">Transcription</keyword>
<comment type="caution">
    <text evidence="5">The sequence shown here is derived from an EMBL/GenBank/DDBJ whole genome shotgun (WGS) entry which is preliminary data.</text>
</comment>
<dbReference type="InterPro" id="IPR010982">
    <property type="entry name" value="Lambda_DNA-bd_dom_sf"/>
</dbReference>
<dbReference type="Pfam" id="PF13377">
    <property type="entry name" value="Peripla_BP_3"/>
    <property type="match status" value="1"/>
</dbReference>
<proteinExistence type="predicted"/>
<dbReference type="GO" id="GO:0003700">
    <property type="term" value="F:DNA-binding transcription factor activity"/>
    <property type="evidence" value="ECO:0007669"/>
    <property type="project" value="TreeGrafter"/>
</dbReference>
<dbReference type="OrthoDB" id="37081at2"/>
<dbReference type="PROSITE" id="PS50932">
    <property type="entry name" value="HTH_LACI_2"/>
    <property type="match status" value="1"/>
</dbReference>
<sequence>MRQRPSVTDVASVAGVSVGTVSNVLNRPDRVSGPTRARVEKAIADLGFVPSASARQLRAGVAQSVGAIVLDLANPFFTSVMRGIEDRLAEESLALMVSSTDDDPARETHFLRMYEQHEVRGILVTPVGTDHSELAAVRDRGTRVVLMDSDGDSAFPGVSVDDAHGGHLAVAHLLDLGRRRITFLNGPSTIRQCLDRLTGARRAVVDAGLNPDEVLTERVLPALNADAGEAAAHALLALPRSERPDAVFCVNDLVALGVLRTLLRAGVEVPQRIPVVGYDDIGFASMLMVPLTTIRQPTHQIGWSAADLLLRPQPESLAQVRFSPELVVRASSVAAG</sequence>
<evidence type="ECO:0000313" key="5">
    <source>
        <dbReference type="EMBL" id="PWD51875.1"/>
    </source>
</evidence>
<reference evidence="5 6" key="1">
    <citation type="submission" date="2018-03" db="EMBL/GenBank/DDBJ databases">
        <title>Genome assembly of novel Miniimonas species PCH200.</title>
        <authorList>
            <person name="Thakur V."/>
            <person name="Kumar V."/>
            <person name="Singh D."/>
        </authorList>
    </citation>
    <scope>NUCLEOTIDE SEQUENCE [LARGE SCALE GENOMIC DNA]</scope>
    <source>
        <strain evidence="5 6">PCH200</strain>
    </source>
</reference>
<dbReference type="SUPFAM" id="SSF47413">
    <property type="entry name" value="lambda repressor-like DNA-binding domains"/>
    <property type="match status" value="1"/>
</dbReference>
<dbReference type="PANTHER" id="PTHR30146">
    <property type="entry name" value="LACI-RELATED TRANSCRIPTIONAL REPRESSOR"/>
    <property type="match status" value="1"/>
</dbReference>
<keyword evidence="2" id="KW-0238">DNA-binding</keyword>
<evidence type="ECO:0000313" key="6">
    <source>
        <dbReference type="Proteomes" id="UP000245166"/>
    </source>
</evidence>
<keyword evidence="1" id="KW-0805">Transcription regulation</keyword>
<dbReference type="AlphaFoldDB" id="A0A2U1ZY04"/>
<dbReference type="RefSeq" id="WP_109230256.1">
    <property type="nucleotide sequence ID" value="NZ_PYHR01000002.1"/>
</dbReference>
<dbReference type="InterPro" id="IPR046335">
    <property type="entry name" value="LacI/GalR-like_sensor"/>
</dbReference>